<name>A0AAN9BC52_9CAEN</name>
<dbReference type="EMBL" id="JBAMIC010000008">
    <property type="protein sequence ID" value="KAK7103253.1"/>
    <property type="molecule type" value="Genomic_DNA"/>
</dbReference>
<gene>
    <name evidence="2" type="ORF">V1264_018191</name>
</gene>
<accession>A0AAN9BC52</accession>
<sequence length="157" mass="18537">MKKVPAATRTVLWTNLARTSLLQKMMQGHGLHCGHCVVWPGQRRREKVCCHHYPQVTGKFEGEGMQCITTHQGFRDNCLSRYTIESVIILFKQSLRKRWKEEFENKDEPHRTYRHVAYSNFVRWVWHTTGRKNRKILTACVVATVRDQFPSQIYTGF</sequence>
<dbReference type="PANTHER" id="PTHR36981">
    <property type="entry name" value="ZGC:195170"/>
    <property type="match status" value="1"/>
</dbReference>
<protein>
    <recommendedName>
        <fullName evidence="1">P2X purinoreceptor 7 intracellular domain-containing protein</fullName>
    </recommendedName>
</protein>
<evidence type="ECO:0000313" key="2">
    <source>
        <dbReference type="EMBL" id="KAK7103253.1"/>
    </source>
</evidence>
<comment type="caution">
    <text evidence="2">The sequence shown here is derived from an EMBL/GenBank/DDBJ whole genome shotgun (WGS) entry which is preliminary data.</text>
</comment>
<dbReference type="AlphaFoldDB" id="A0AAN9BC52"/>
<dbReference type="InterPro" id="IPR046815">
    <property type="entry name" value="P2RX7_C"/>
</dbReference>
<dbReference type="Pfam" id="PF20478">
    <property type="entry name" value="P2RX7_C"/>
    <property type="match status" value="1"/>
</dbReference>
<dbReference type="PANTHER" id="PTHR36981:SF1">
    <property type="entry name" value="P2X PURINORECEPTOR 7 INTRACELLULAR DOMAIN-CONTAINING PROTEIN"/>
    <property type="match status" value="1"/>
</dbReference>
<dbReference type="Proteomes" id="UP001374579">
    <property type="component" value="Unassembled WGS sequence"/>
</dbReference>
<evidence type="ECO:0000259" key="1">
    <source>
        <dbReference type="Pfam" id="PF20478"/>
    </source>
</evidence>
<reference evidence="2 3" key="1">
    <citation type="submission" date="2024-02" db="EMBL/GenBank/DDBJ databases">
        <title>Chromosome-scale genome assembly of the rough periwinkle Littorina saxatilis.</title>
        <authorList>
            <person name="De Jode A."/>
            <person name="Faria R."/>
            <person name="Formenti G."/>
            <person name="Sims Y."/>
            <person name="Smith T.P."/>
            <person name="Tracey A."/>
            <person name="Wood J.M.D."/>
            <person name="Zagrodzka Z.B."/>
            <person name="Johannesson K."/>
            <person name="Butlin R.K."/>
            <person name="Leder E.H."/>
        </authorList>
    </citation>
    <scope>NUCLEOTIDE SEQUENCE [LARGE SCALE GENOMIC DNA]</scope>
    <source>
        <strain evidence="2">Snail1</strain>
        <tissue evidence="2">Muscle</tissue>
    </source>
</reference>
<evidence type="ECO:0000313" key="3">
    <source>
        <dbReference type="Proteomes" id="UP001374579"/>
    </source>
</evidence>
<proteinExistence type="predicted"/>
<organism evidence="2 3">
    <name type="scientific">Littorina saxatilis</name>
    <dbReference type="NCBI Taxonomy" id="31220"/>
    <lineage>
        <taxon>Eukaryota</taxon>
        <taxon>Metazoa</taxon>
        <taxon>Spiralia</taxon>
        <taxon>Lophotrochozoa</taxon>
        <taxon>Mollusca</taxon>
        <taxon>Gastropoda</taxon>
        <taxon>Caenogastropoda</taxon>
        <taxon>Littorinimorpha</taxon>
        <taxon>Littorinoidea</taxon>
        <taxon>Littorinidae</taxon>
        <taxon>Littorina</taxon>
    </lineage>
</organism>
<feature type="domain" description="P2X purinoreceptor 7 intracellular" evidence="1">
    <location>
        <begin position="31"/>
        <end position="157"/>
    </location>
</feature>
<keyword evidence="3" id="KW-1185">Reference proteome</keyword>